<organism evidence="2 3">
    <name type="scientific">Mycena belliarum</name>
    <dbReference type="NCBI Taxonomy" id="1033014"/>
    <lineage>
        <taxon>Eukaryota</taxon>
        <taxon>Fungi</taxon>
        <taxon>Dikarya</taxon>
        <taxon>Basidiomycota</taxon>
        <taxon>Agaricomycotina</taxon>
        <taxon>Agaricomycetes</taxon>
        <taxon>Agaricomycetidae</taxon>
        <taxon>Agaricales</taxon>
        <taxon>Marasmiineae</taxon>
        <taxon>Mycenaceae</taxon>
        <taxon>Mycena</taxon>
    </lineage>
</organism>
<feature type="region of interest" description="Disordered" evidence="1">
    <location>
        <begin position="1072"/>
        <end position="1212"/>
    </location>
</feature>
<dbReference type="EMBL" id="JARJCN010000011">
    <property type="protein sequence ID" value="KAJ7096705.1"/>
    <property type="molecule type" value="Genomic_DNA"/>
</dbReference>
<gene>
    <name evidence="2" type="ORF">B0H15DRAFT_962872</name>
</gene>
<feature type="compositionally biased region" description="Basic and acidic residues" evidence="1">
    <location>
        <begin position="657"/>
        <end position="671"/>
    </location>
</feature>
<evidence type="ECO:0000256" key="1">
    <source>
        <dbReference type="SAM" id="MobiDB-lite"/>
    </source>
</evidence>
<keyword evidence="3" id="KW-1185">Reference proteome</keyword>
<sequence length="1338" mass="146218">MAARSGMERVARAIETLKKASHKDPRAPVLTAIGKLTSVSSLLNLSSTNKVLGQLTDVFDDLQGLYAAFPAPMSRFCAAVLAFIFAEKIEPGGDFAAQLAWENVMKYIVSRALDFIEQNPSESNKTASGTALHSTLCDVFHPQGPLFRWINPALVMNVNFLLAEMAADHPENQSRLRLDKVLGAARIGSAISQSKDFFALDSLVALVGVILPPRQIAAKRLEFIDAVFTPTLFSCSHQIKRLIAASSSTDWDPVTTQIINELARSDISFPQPFYVTALRTSTPVPSIVDPLYVDRMGLFANIEQDDGMFSSVQIQFNSMEGIKLSAPGAFTTPVSVQLTSAPLIGSASPLNLKQTCSVTFQLKNADAAKFVDTIKARGMGKLINEIDRKVSKNAEGLTLDFDPSRRRPATQEEKVAKVEQLWKSNGDSGLCDPTSPLQPPRDSSAAHSDPRSHDALYADELSDVSDAEKPASKVKFAAPTKAKSSPSRPRVRIILDSDDEDAAAAPKADTARPRKSTMKRRAVEFDEEEEAPTQSPPSTNTMDEDFAPTQPGSPDAGPARVTRGAAAKKNLTLAVPADEPRKVGSQRAKASHDAPATDVSEPVRSIRRPANAKRGVPVEEHLSEDEIEVIEVLTSKSKPSSKSEHATKNKSAITRKAVNEKNAAKRAKVDEDHDVSDEAADRRPLKRQRKTNPAPNPALEDSPPPVVPPRRTSAAVFGARSVNLAPVKKRYGGRKGRTSSPAPSDADDTAMAIDYDELPAPRSWSPEPIPIPRKVVKTAKPEPAAADTRKSRVTAMKGKAGQPLRKTEPARKAPAKPRKVASPEKENTKAQTGVAKQDEEKEYDEAGSESEGKPMRRSTRAAKNDTVVKPAEPIVDATIPKPRAKPQKPKKAPWEEMHLKKDNAIPNSDEPPREIPKNDAVVNSDEPQTEMELDRNKVPIESDSYEEYYRPNSDPPPIADDDVTMIDLIQDAPKAKTLQHNLQAVTLPDLRPIDLTSPSPKIKVTNKIKVINPLLKVKSKPAPVTLRSPKVMDVNIATRQQARTSPIAASDSAPPLPMTKFKSEVLFFQNLPTPSPVRPSKLPTPPPAKRLSPLRPVRATKTSTPPPPPPPARPASSTPPRRSRAPPTSRQIAAQNDSPFPQRVYQTVAFAPSRSSPSPSARSNGQFVPAGRTTKKHEHTPELGRPGRAQFGRGQHNHEVARRDNDHKRSKSPMQGILEILNEIQEVVVEKISQRFEHVKKDVRLGRDGILRRAAANLEAMCAESEGHFNTLVDIEEEYAGYHRKIMLGIDDMHKSSEVMANALGQIIQHHDRRSLSKKLPTKLFTLPAIVRNPVLPL</sequence>
<feature type="compositionally biased region" description="Pro residues" evidence="1">
    <location>
        <begin position="1104"/>
        <end position="1113"/>
    </location>
</feature>
<proteinExistence type="predicted"/>
<comment type="caution">
    <text evidence="2">The sequence shown here is derived from an EMBL/GenBank/DDBJ whole genome shotgun (WGS) entry which is preliminary data.</text>
</comment>
<feature type="compositionally biased region" description="Basic residues" evidence="1">
    <location>
        <begin position="727"/>
        <end position="737"/>
    </location>
</feature>
<evidence type="ECO:0000313" key="2">
    <source>
        <dbReference type="EMBL" id="KAJ7096705.1"/>
    </source>
</evidence>
<evidence type="ECO:0000313" key="3">
    <source>
        <dbReference type="Proteomes" id="UP001222325"/>
    </source>
</evidence>
<feature type="compositionally biased region" description="Pro residues" evidence="1">
    <location>
        <begin position="1073"/>
        <end position="1088"/>
    </location>
</feature>
<feature type="compositionally biased region" description="Low complexity" evidence="1">
    <location>
        <begin position="1114"/>
        <end position="1130"/>
    </location>
</feature>
<accession>A0AAD6UC29</accession>
<feature type="compositionally biased region" description="Low complexity" evidence="1">
    <location>
        <begin position="1151"/>
        <end position="1163"/>
    </location>
</feature>
<name>A0AAD6UC29_9AGAR</name>
<protein>
    <submittedName>
        <fullName evidence="2">Uncharacterized protein</fullName>
    </submittedName>
</protein>
<feature type="region of interest" description="Disordered" evidence="1">
    <location>
        <begin position="424"/>
        <end position="451"/>
    </location>
</feature>
<feature type="compositionally biased region" description="Basic and acidic residues" evidence="1">
    <location>
        <begin position="892"/>
        <end position="903"/>
    </location>
</feature>
<feature type="compositionally biased region" description="Polar residues" evidence="1">
    <location>
        <begin position="532"/>
        <end position="541"/>
    </location>
</feature>
<feature type="region of interest" description="Disordered" evidence="1">
    <location>
        <begin position="463"/>
        <end position="960"/>
    </location>
</feature>
<feature type="compositionally biased region" description="Basic residues" evidence="1">
    <location>
        <begin position="882"/>
        <end position="891"/>
    </location>
</feature>
<dbReference type="Proteomes" id="UP001222325">
    <property type="component" value="Unassembled WGS sequence"/>
</dbReference>
<reference evidence="2" key="1">
    <citation type="submission" date="2023-03" db="EMBL/GenBank/DDBJ databases">
        <title>Massive genome expansion in bonnet fungi (Mycena s.s.) driven by repeated elements and novel gene families across ecological guilds.</title>
        <authorList>
            <consortium name="Lawrence Berkeley National Laboratory"/>
            <person name="Harder C.B."/>
            <person name="Miyauchi S."/>
            <person name="Viragh M."/>
            <person name="Kuo A."/>
            <person name="Thoen E."/>
            <person name="Andreopoulos B."/>
            <person name="Lu D."/>
            <person name="Skrede I."/>
            <person name="Drula E."/>
            <person name="Henrissat B."/>
            <person name="Morin E."/>
            <person name="Kohler A."/>
            <person name="Barry K."/>
            <person name="LaButti K."/>
            <person name="Morin E."/>
            <person name="Salamov A."/>
            <person name="Lipzen A."/>
            <person name="Mereny Z."/>
            <person name="Hegedus B."/>
            <person name="Baldrian P."/>
            <person name="Stursova M."/>
            <person name="Weitz H."/>
            <person name="Taylor A."/>
            <person name="Grigoriev I.V."/>
            <person name="Nagy L.G."/>
            <person name="Martin F."/>
            <person name="Kauserud H."/>
        </authorList>
    </citation>
    <scope>NUCLEOTIDE SEQUENCE</scope>
    <source>
        <strain evidence="2">CBHHK173m</strain>
    </source>
</reference>
<feature type="compositionally biased region" description="Basic and acidic residues" evidence="1">
    <location>
        <begin position="1196"/>
        <end position="1207"/>
    </location>
</feature>